<comment type="caution">
    <text evidence="1">The sequence shown here is derived from an EMBL/GenBank/DDBJ whole genome shotgun (WGS) entry which is preliminary data.</text>
</comment>
<keyword evidence="2" id="KW-1185">Reference proteome</keyword>
<proteinExistence type="predicted"/>
<reference evidence="1 2" key="1">
    <citation type="submission" date="2021-09" db="EMBL/GenBank/DDBJ databases">
        <title>Genomic insights and catalytic innovation underlie evolution of tropane alkaloids biosynthesis.</title>
        <authorList>
            <person name="Wang Y.-J."/>
            <person name="Tian T."/>
            <person name="Huang J.-P."/>
            <person name="Huang S.-X."/>
        </authorList>
    </citation>
    <scope>NUCLEOTIDE SEQUENCE [LARGE SCALE GENOMIC DNA]</scope>
    <source>
        <strain evidence="1">KIB-2018</strain>
        <tissue evidence="1">Leaf</tissue>
    </source>
</reference>
<evidence type="ECO:0000313" key="1">
    <source>
        <dbReference type="EMBL" id="KAJ8773694.1"/>
    </source>
</evidence>
<organism evidence="1 2">
    <name type="scientific">Erythroxylum novogranatense</name>
    <dbReference type="NCBI Taxonomy" id="1862640"/>
    <lineage>
        <taxon>Eukaryota</taxon>
        <taxon>Viridiplantae</taxon>
        <taxon>Streptophyta</taxon>
        <taxon>Embryophyta</taxon>
        <taxon>Tracheophyta</taxon>
        <taxon>Spermatophyta</taxon>
        <taxon>Magnoliopsida</taxon>
        <taxon>eudicotyledons</taxon>
        <taxon>Gunneridae</taxon>
        <taxon>Pentapetalae</taxon>
        <taxon>rosids</taxon>
        <taxon>fabids</taxon>
        <taxon>Malpighiales</taxon>
        <taxon>Erythroxylaceae</taxon>
        <taxon>Erythroxylum</taxon>
    </lineage>
</organism>
<evidence type="ECO:0000313" key="2">
    <source>
        <dbReference type="Proteomes" id="UP001159364"/>
    </source>
</evidence>
<gene>
    <name evidence="1" type="ORF">K2173_006344</name>
</gene>
<accession>A0AAV8U691</accession>
<sequence length="105" mass="12007">MHVQVYAVPFAISCLTTSIVNHTKSKFRYHFLPKAYYYKAANTSSSRDRFVHLKKPKHAHVQVSAVSSATQGSTGSNVNRPKSNFHPALWDDHFLSQAYYDEFEI</sequence>
<protein>
    <submittedName>
        <fullName evidence="1">Uncharacterized protein</fullName>
    </submittedName>
</protein>
<dbReference type="AlphaFoldDB" id="A0AAV8U691"/>
<dbReference type="Proteomes" id="UP001159364">
    <property type="component" value="Linkage Group LG01"/>
</dbReference>
<dbReference type="EMBL" id="JAIWQS010000001">
    <property type="protein sequence ID" value="KAJ8773694.1"/>
    <property type="molecule type" value="Genomic_DNA"/>
</dbReference>
<name>A0AAV8U691_9ROSI</name>